<feature type="domain" description="TonB-dependent receptor-like beta-barrel" evidence="14">
    <location>
        <begin position="256"/>
        <end position="619"/>
    </location>
</feature>
<evidence type="ECO:0000256" key="4">
    <source>
        <dbReference type="ARBA" id="ARBA00022452"/>
    </source>
</evidence>
<dbReference type="EMBL" id="CP022196">
    <property type="protein sequence ID" value="ATG46098.1"/>
    <property type="molecule type" value="Genomic_DNA"/>
</dbReference>
<reference evidence="16 17" key="1">
    <citation type="submission" date="2017-06" db="EMBL/GenBank/DDBJ databases">
        <title>Celeribacter sp. TSPH2 complete genome sequence.</title>
        <authorList>
            <person name="Woo J.-H."/>
            <person name="Kim H.-S."/>
        </authorList>
    </citation>
    <scope>NUCLEOTIDE SEQUENCE [LARGE SCALE GENOMIC DNA]</scope>
    <source>
        <strain evidence="16 17">TSPH2</strain>
    </source>
</reference>
<accession>A0A291G7K9</accession>
<dbReference type="InterPro" id="IPR037066">
    <property type="entry name" value="Plug_dom_sf"/>
</dbReference>
<dbReference type="AlphaFoldDB" id="A0A291G7K9"/>
<name>A0A291G7K9_9RHOB</name>
<feature type="short sequence motif" description="TonB C-terminal box" evidence="11">
    <location>
        <begin position="642"/>
        <end position="659"/>
    </location>
</feature>
<keyword evidence="9 10" id="KW-0998">Cell outer membrane</keyword>
<protein>
    <submittedName>
        <fullName evidence="16">Ligand-gated channel</fullName>
    </submittedName>
</protein>
<keyword evidence="17" id="KW-1185">Reference proteome</keyword>
<evidence type="ECO:0000313" key="17">
    <source>
        <dbReference type="Proteomes" id="UP000217935"/>
    </source>
</evidence>
<proteinExistence type="inferred from homology"/>
<evidence type="ECO:0000256" key="13">
    <source>
        <dbReference type="SAM" id="SignalP"/>
    </source>
</evidence>
<feature type="chain" id="PRO_5013058750" evidence="13">
    <location>
        <begin position="24"/>
        <end position="659"/>
    </location>
</feature>
<dbReference type="InterPro" id="IPR000531">
    <property type="entry name" value="Beta-barrel_TonB"/>
</dbReference>
<evidence type="ECO:0000256" key="8">
    <source>
        <dbReference type="ARBA" id="ARBA00023136"/>
    </source>
</evidence>
<dbReference type="KEGG" id="ceh:CEW89_00020"/>
<evidence type="ECO:0000256" key="1">
    <source>
        <dbReference type="ARBA" id="ARBA00004571"/>
    </source>
</evidence>
<dbReference type="PANTHER" id="PTHR30069:SF41">
    <property type="entry name" value="HEME_HEMOPEXIN UTILIZATION PROTEIN C"/>
    <property type="match status" value="1"/>
</dbReference>
<evidence type="ECO:0000259" key="14">
    <source>
        <dbReference type="Pfam" id="PF00593"/>
    </source>
</evidence>
<dbReference type="InterPro" id="IPR012910">
    <property type="entry name" value="Plug_dom"/>
</dbReference>
<keyword evidence="4 10" id="KW-1134">Transmembrane beta strand</keyword>
<dbReference type="InterPro" id="IPR036942">
    <property type="entry name" value="Beta-barrel_TonB_sf"/>
</dbReference>
<keyword evidence="3 10" id="KW-0813">Transport</keyword>
<evidence type="ECO:0000256" key="12">
    <source>
        <dbReference type="RuleBase" id="RU003357"/>
    </source>
</evidence>
<organism evidence="16 17">
    <name type="scientific">Celeribacter ethanolicus</name>
    <dbReference type="NCBI Taxonomy" id="1758178"/>
    <lineage>
        <taxon>Bacteria</taxon>
        <taxon>Pseudomonadati</taxon>
        <taxon>Pseudomonadota</taxon>
        <taxon>Alphaproteobacteria</taxon>
        <taxon>Rhodobacterales</taxon>
        <taxon>Roseobacteraceae</taxon>
        <taxon>Celeribacter</taxon>
    </lineage>
</organism>
<evidence type="ECO:0000256" key="5">
    <source>
        <dbReference type="ARBA" id="ARBA00022692"/>
    </source>
</evidence>
<evidence type="ECO:0000259" key="15">
    <source>
        <dbReference type="Pfam" id="PF07715"/>
    </source>
</evidence>
<keyword evidence="8 10" id="KW-0472">Membrane</keyword>
<evidence type="ECO:0000256" key="7">
    <source>
        <dbReference type="ARBA" id="ARBA00023077"/>
    </source>
</evidence>
<dbReference type="GO" id="GO:0044718">
    <property type="term" value="P:siderophore transmembrane transport"/>
    <property type="evidence" value="ECO:0007669"/>
    <property type="project" value="TreeGrafter"/>
</dbReference>
<dbReference type="InterPro" id="IPR010917">
    <property type="entry name" value="TonB_rcpt_CS"/>
</dbReference>
<sequence>MTMARFVALCGVSYAAFASAGFAQDAFELDMITVSLVDEGQENVEATGGALISEEELEALQPQNVSELFARESAVTVSGGAGPSKRIHVFGMEQSNLAVTVDGVPQGGTSWHHTGSNVVDPAFLKSVEVEAGAAAADAGFAAAAGAVRYETVSAFDLLAEGEVAGGRVNLTYGDNGQGLSGSLASFGVYGAVDWMVMIHAQDGDNYKAGNGEEMPGTEPAAKGILSKFGYEFGTSRLELAYERSEDDADRVIKMNMDLNHDDTVYPLDVTRDTISLKYTSTAPTDLWDPEVMIYATQNDYWRPNYVVGGRNGDMVLDDDAIGGVVKNTFTLDAGTITAGLDFAQTDYSIDNYGDVANTPRLQKLTTKQIGAFAQGRFAFASGIDLSTGLRADYHRLEDMDGQTFNDAGLSANATVSYEIVPGLEVFAGGSRTWLGYDIGEFGLMHARDYDFDADYKAGSATNFKLGFNGSLGDFSGGITYFDTKIKDLANYDSSNDEVNNSGEVRSKGVTLNGQYNWGSGRLGASYTKADVTEDGDFVIPDGGTVMPVSDVATLYVDQELPAANMTLGATVEWAGKLDDDLMESAGYEAHASYTVVNAYAEWQPPQIEGAKVRLGVDNLFDETYYERSSYVYREISATRTVYPAYASGRTVSLSLTLDF</sequence>
<dbReference type="OrthoDB" id="9760494at2"/>
<dbReference type="STRING" id="1758178.GCA_001550095_00825"/>
<feature type="domain" description="TonB-dependent receptor plug" evidence="15">
    <location>
        <begin position="52"/>
        <end position="146"/>
    </location>
</feature>
<dbReference type="Pfam" id="PF00593">
    <property type="entry name" value="TonB_dep_Rec_b-barrel"/>
    <property type="match status" value="1"/>
</dbReference>
<dbReference type="RefSeq" id="WP_096804443.1">
    <property type="nucleotide sequence ID" value="NZ_CP022196.1"/>
</dbReference>
<evidence type="ECO:0000256" key="10">
    <source>
        <dbReference type="PROSITE-ProRule" id="PRU01360"/>
    </source>
</evidence>
<evidence type="ECO:0000256" key="2">
    <source>
        <dbReference type="ARBA" id="ARBA00009810"/>
    </source>
</evidence>
<dbReference type="PANTHER" id="PTHR30069">
    <property type="entry name" value="TONB-DEPENDENT OUTER MEMBRANE RECEPTOR"/>
    <property type="match status" value="1"/>
</dbReference>
<evidence type="ECO:0000256" key="11">
    <source>
        <dbReference type="PROSITE-ProRule" id="PRU10144"/>
    </source>
</evidence>
<dbReference type="InterPro" id="IPR039426">
    <property type="entry name" value="TonB-dep_rcpt-like"/>
</dbReference>
<keyword evidence="5 10" id="KW-0812">Transmembrane</keyword>
<keyword evidence="7 12" id="KW-0798">TonB box</keyword>
<gene>
    <name evidence="16" type="ORF">CEW89_00020</name>
</gene>
<evidence type="ECO:0000256" key="9">
    <source>
        <dbReference type="ARBA" id="ARBA00023237"/>
    </source>
</evidence>
<dbReference type="Gene3D" id="2.40.170.20">
    <property type="entry name" value="TonB-dependent receptor, beta-barrel domain"/>
    <property type="match status" value="1"/>
</dbReference>
<keyword evidence="6 13" id="KW-0732">Signal</keyword>
<dbReference type="Gene3D" id="2.170.130.10">
    <property type="entry name" value="TonB-dependent receptor, plug domain"/>
    <property type="match status" value="1"/>
</dbReference>
<evidence type="ECO:0000256" key="3">
    <source>
        <dbReference type="ARBA" id="ARBA00022448"/>
    </source>
</evidence>
<dbReference type="Proteomes" id="UP000217935">
    <property type="component" value="Chromosome"/>
</dbReference>
<dbReference type="Pfam" id="PF07715">
    <property type="entry name" value="Plug"/>
    <property type="match status" value="1"/>
</dbReference>
<comment type="similarity">
    <text evidence="2 10 12">Belongs to the TonB-dependent receptor family.</text>
</comment>
<dbReference type="PROSITE" id="PS52016">
    <property type="entry name" value="TONB_DEPENDENT_REC_3"/>
    <property type="match status" value="1"/>
</dbReference>
<dbReference type="GO" id="GO:0015344">
    <property type="term" value="F:siderophore uptake transmembrane transporter activity"/>
    <property type="evidence" value="ECO:0007669"/>
    <property type="project" value="TreeGrafter"/>
</dbReference>
<feature type="signal peptide" evidence="13">
    <location>
        <begin position="1"/>
        <end position="23"/>
    </location>
</feature>
<dbReference type="GO" id="GO:0009279">
    <property type="term" value="C:cell outer membrane"/>
    <property type="evidence" value="ECO:0007669"/>
    <property type="project" value="UniProtKB-SubCell"/>
</dbReference>
<dbReference type="PROSITE" id="PS01156">
    <property type="entry name" value="TONB_DEPENDENT_REC_2"/>
    <property type="match status" value="1"/>
</dbReference>
<dbReference type="SUPFAM" id="SSF56935">
    <property type="entry name" value="Porins"/>
    <property type="match status" value="1"/>
</dbReference>
<evidence type="ECO:0000313" key="16">
    <source>
        <dbReference type="EMBL" id="ATG46098.1"/>
    </source>
</evidence>
<comment type="subcellular location">
    <subcellularLocation>
        <location evidence="1 10">Cell outer membrane</location>
        <topology evidence="1 10">Multi-pass membrane protein</topology>
    </subcellularLocation>
</comment>
<evidence type="ECO:0000256" key="6">
    <source>
        <dbReference type="ARBA" id="ARBA00022729"/>
    </source>
</evidence>